<feature type="region of interest" description="Disordered" evidence="1">
    <location>
        <begin position="1"/>
        <end position="25"/>
    </location>
</feature>
<name>A0ABQ2TVM3_9ACTN</name>
<dbReference type="EMBL" id="BMTZ01000005">
    <property type="protein sequence ID" value="GGT47439.1"/>
    <property type="molecule type" value="Genomic_DNA"/>
</dbReference>
<evidence type="ECO:0000313" key="3">
    <source>
        <dbReference type="Proteomes" id="UP000629911"/>
    </source>
</evidence>
<accession>A0ABQ2TVM3</accession>
<comment type="caution">
    <text evidence="2">The sequence shown here is derived from an EMBL/GenBank/DDBJ whole genome shotgun (WGS) entry which is preliminary data.</text>
</comment>
<feature type="compositionally biased region" description="Polar residues" evidence="1">
    <location>
        <begin position="16"/>
        <end position="25"/>
    </location>
</feature>
<organism evidence="2 3">
    <name type="scientific">Streptomyces variabilis</name>
    <dbReference type="NCBI Taxonomy" id="67372"/>
    <lineage>
        <taxon>Bacteria</taxon>
        <taxon>Bacillati</taxon>
        <taxon>Actinomycetota</taxon>
        <taxon>Actinomycetes</taxon>
        <taxon>Kitasatosporales</taxon>
        <taxon>Streptomycetaceae</taxon>
        <taxon>Streptomyces</taxon>
        <taxon>Streptomyces griseoincarnatus group</taxon>
    </lineage>
</organism>
<keyword evidence="3" id="KW-1185">Reference proteome</keyword>
<reference evidence="3" key="1">
    <citation type="journal article" date="2019" name="Int. J. Syst. Evol. Microbiol.">
        <title>The Global Catalogue of Microorganisms (GCM) 10K type strain sequencing project: providing services to taxonomists for standard genome sequencing and annotation.</title>
        <authorList>
            <consortium name="The Broad Institute Genomics Platform"/>
            <consortium name="The Broad Institute Genome Sequencing Center for Infectious Disease"/>
            <person name="Wu L."/>
            <person name="Ma J."/>
        </authorList>
    </citation>
    <scope>NUCLEOTIDE SEQUENCE [LARGE SCALE GENOMIC DNA]</scope>
    <source>
        <strain evidence="3">JCM 4422</strain>
    </source>
</reference>
<evidence type="ECO:0000256" key="1">
    <source>
        <dbReference type="SAM" id="MobiDB-lite"/>
    </source>
</evidence>
<protein>
    <submittedName>
        <fullName evidence="2">Uncharacterized protein</fullName>
    </submittedName>
</protein>
<evidence type="ECO:0000313" key="2">
    <source>
        <dbReference type="EMBL" id="GGT47439.1"/>
    </source>
</evidence>
<gene>
    <name evidence="2" type="ORF">GCM10010287_21230</name>
</gene>
<dbReference type="Proteomes" id="UP000629911">
    <property type="component" value="Unassembled WGS sequence"/>
</dbReference>
<feature type="region of interest" description="Disordered" evidence="1">
    <location>
        <begin position="49"/>
        <end position="76"/>
    </location>
</feature>
<sequence length="76" mass="7909">MRLGQEPPGYALEPGTATNDLGTTDGNHIAAPCCTRISQATVAELFQEGGPKHGSQRGVERTFELGPGANVSSEIL</sequence>
<proteinExistence type="predicted"/>